<dbReference type="Pfam" id="PF01624">
    <property type="entry name" value="MutS_I"/>
    <property type="match status" value="1"/>
</dbReference>
<dbReference type="GO" id="GO:0006298">
    <property type="term" value="P:mismatch repair"/>
    <property type="evidence" value="ECO:0007669"/>
    <property type="project" value="InterPro"/>
</dbReference>
<sequence length="67" mass="7690">MLRQYLEIKEQHPGTILFYRMGDFYEMFFEDAETASRVLGITLTSRNKGNENQVPMCGVPYHAVSGT</sequence>
<dbReference type="EMBL" id="MTKP01000355">
    <property type="protein sequence ID" value="RWX44879.1"/>
    <property type="molecule type" value="Genomic_DNA"/>
</dbReference>
<name>A0A444IVH1_9BACT</name>
<evidence type="ECO:0000313" key="2">
    <source>
        <dbReference type="EMBL" id="RWX44879.1"/>
    </source>
</evidence>
<protein>
    <submittedName>
        <fullName evidence="2">MutS domain I</fullName>
    </submittedName>
</protein>
<dbReference type="InterPro" id="IPR007695">
    <property type="entry name" value="DNA_mismatch_repair_MutS-lik_N"/>
</dbReference>
<evidence type="ECO:0000313" key="3">
    <source>
        <dbReference type="Proteomes" id="UP000288086"/>
    </source>
</evidence>
<dbReference type="GO" id="GO:0030983">
    <property type="term" value="F:mismatched DNA binding"/>
    <property type="evidence" value="ECO:0007669"/>
    <property type="project" value="InterPro"/>
</dbReference>
<dbReference type="Proteomes" id="UP000288086">
    <property type="component" value="Unassembled WGS sequence"/>
</dbReference>
<dbReference type="Gene3D" id="3.40.1170.10">
    <property type="entry name" value="DNA repair protein MutS, domain I"/>
    <property type="match status" value="1"/>
</dbReference>
<evidence type="ECO:0000259" key="1">
    <source>
        <dbReference type="Pfam" id="PF01624"/>
    </source>
</evidence>
<feature type="domain" description="DNA mismatch repair protein MutS-like N-terminal" evidence="1">
    <location>
        <begin position="1"/>
        <end position="65"/>
    </location>
</feature>
<keyword evidence="3" id="KW-1185">Reference proteome</keyword>
<dbReference type="AlphaFoldDB" id="A0A444IVH1"/>
<reference evidence="2 3" key="1">
    <citation type="submission" date="2017-01" db="EMBL/GenBank/DDBJ databases">
        <title>The cable genome- insights into the physiology and evolution of filamentous bacteria capable of sulfide oxidation via long distance electron transfer.</title>
        <authorList>
            <person name="Schreiber L."/>
            <person name="Bjerg J.T."/>
            <person name="Boggild A."/>
            <person name="Van De Vossenberg J."/>
            <person name="Meysman F."/>
            <person name="Nielsen L.P."/>
            <person name="Schramm A."/>
            <person name="Kjeldsen K.U."/>
        </authorList>
    </citation>
    <scope>NUCLEOTIDE SEQUENCE [LARGE SCALE GENOMIC DNA]</scope>
    <source>
        <strain evidence="2">A1</strain>
    </source>
</reference>
<proteinExistence type="predicted"/>
<accession>A0A444IVH1</accession>
<comment type="caution">
    <text evidence="2">The sequence shown here is derived from an EMBL/GenBank/DDBJ whole genome shotgun (WGS) entry which is preliminary data.</text>
</comment>
<dbReference type="GO" id="GO:0005524">
    <property type="term" value="F:ATP binding"/>
    <property type="evidence" value="ECO:0007669"/>
    <property type="project" value="InterPro"/>
</dbReference>
<dbReference type="SUPFAM" id="SSF55271">
    <property type="entry name" value="DNA repair protein MutS, domain I"/>
    <property type="match status" value="1"/>
</dbReference>
<dbReference type="InterPro" id="IPR016151">
    <property type="entry name" value="DNA_mismatch_repair_MutS_N"/>
</dbReference>
<organism evidence="2 3">
    <name type="scientific">Candidatus Electrothrix communis</name>
    <dbReference type="NCBI Taxonomy" id="1859133"/>
    <lineage>
        <taxon>Bacteria</taxon>
        <taxon>Pseudomonadati</taxon>
        <taxon>Thermodesulfobacteriota</taxon>
        <taxon>Desulfobulbia</taxon>
        <taxon>Desulfobulbales</taxon>
        <taxon>Desulfobulbaceae</taxon>
        <taxon>Candidatus Electrothrix</taxon>
    </lineage>
</organism>
<gene>
    <name evidence="2" type="ORF">VT98_13552</name>
</gene>